<organism evidence="2 3">
    <name type="scientific">Trichloromonas acetexigens</name>
    <dbReference type="NCBI Taxonomy" id="38815"/>
    <lineage>
        <taxon>Bacteria</taxon>
        <taxon>Pseudomonadati</taxon>
        <taxon>Thermodesulfobacteriota</taxon>
        <taxon>Desulfuromonadia</taxon>
        <taxon>Desulfuromonadales</taxon>
        <taxon>Trichloromonadaceae</taxon>
        <taxon>Trichloromonas</taxon>
    </lineage>
</organism>
<keyword evidence="3" id="KW-1185">Reference proteome</keyword>
<dbReference type="OrthoDB" id="5431167at2"/>
<dbReference type="Pfam" id="PF07238">
    <property type="entry name" value="PilZ"/>
    <property type="match status" value="1"/>
</dbReference>
<protein>
    <submittedName>
        <fullName evidence="2">PilZ domain-containing protein</fullName>
    </submittedName>
</protein>
<gene>
    <name evidence="2" type="ORF">FL622_07745</name>
</gene>
<dbReference type="Gene3D" id="2.40.10.220">
    <property type="entry name" value="predicted glycosyltransferase like domains"/>
    <property type="match status" value="1"/>
</dbReference>
<dbReference type="InterPro" id="IPR009875">
    <property type="entry name" value="PilZ_domain"/>
</dbReference>
<dbReference type="GO" id="GO:0035438">
    <property type="term" value="F:cyclic-di-GMP binding"/>
    <property type="evidence" value="ECO:0007669"/>
    <property type="project" value="InterPro"/>
</dbReference>
<reference evidence="2 3" key="1">
    <citation type="submission" date="2019-07" db="EMBL/GenBank/DDBJ databases">
        <title>Insights of Desulfuromonas acetexigens electromicrobiology.</title>
        <authorList>
            <person name="Katuri K."/>
            <person name="Sapireddy V."/>
            <person name="Shaw D.R."/>
            <person name="Saikaly P."/>
        </authorList>
    </citation>
    <scope>NUCLEOTIDE SEQUENCE [LARGE SCALE GENOMIC DNA]</scope>
    <source>
        <strain evidence="2 3">2873</strain>
    </source>
</reference>
<evidence type="ECO:0000313" key="3">
    <source>
        <dbReference type="Proteomes" id="UP000317155"/>
    </source>
</evidence>
<dbReference type="Proteomes" id="UP000317155">
    <property type="component" value="Unassembled WGS sequence"/>
</dbReference>
<dbReference type="AlphaFoldDB" id="A0A550JH01"/>
<accession>A0A550JH01</accession>
<evidence type="ECO:0000313" key="2">
    <source>
        <dbReference type="EMBL" id="TRO82462.1"/>
    </source>
</evidence>
<dbReference type="EMBL" id="VJVV01000004">
    <property type="protein sequence ID" value="TRO82462.1"/>
    <property type="molecule type" value="Genomic_DNA"/>
</dbReference>
<comment type="caution">
    <text evidence="2">The sequence shown here is derived from an EMBL/GenBank/DDBJ whole genome shotgun (WGS) entry which is preliminary data.</text>
</comment>
<name>A0A550JH01_9BACT</name>
<evidence type="ECO:0000259" key="1">
    <source>
        <dbReference type="Pfam" id="PF07238"/>
    </source>
</evidence>
<sequence length="220" mass="25216">MFPPHCQKCFSEAQIVRVVLPLGEDSLALNARVTLGEFPLIEGFFPPHKLPVTQLEPGRICFVHCTSPAGAFTISARIAEILDPRRLRLDFVDSSPPVQQRQHFRVETQILLRFWPIGSPRPQVDVEPRRVNLSAGGLRFAVNEPLDEGCEYAFAIELPGLVQTIFCDARMVRMLNILDEEHAAFQFTRIQPEDREYITRYCLAEQRRLLREKVHVRQGN</sequence>
<proteinExistence type="predicted"/>
<feature type="domain" description="PilZ" evidence="1">
    <location>
        <begin position="99"/>
        <end position="203"/>
    </location>
</feature>